<keyword evidence="3" id="KW-1185">Reference proteome</keyword>
<evidence type="ECO:0000256" key="1">
    <source>
        <dbReference type="SAM" id="Phobius"/>
    </source>
</evidence>
<sequence>MRRPDDRAVSTTVGYALTLGVAALLITGLLIAGGGFLEDQREVTTETQLEVIGEQVSADISSADRLSASDADEVKITRNLPDSVTGSQYTISVRTSPQTHLELRSVDPEVTVRVDVAVQEASLVATDIGGGNIQVSYNRTSDELVLRNADA</sequence>
<name>A0A554MXH8_9EURY</name>
<protein>
    <recommendedName>
        <fullName evidence="4">Flagellin</fullName>
    </recommendedName>
</protein>
<accession>A0A554MXH8</accession>
<dbReference type="OrthoDB" id="226715at2157"/>
<organism evidence="2 3">
    <name type="scientific">Haloglomus irregulare</name>
    <dbReference type="NCBI Taxonomy" id="2234134"/>
    <lineage>
        <taxon>Archaea</taxon>
        <taxon>Methanobacteriati</taxon>
        <taxon>Methanobacteriota</taxon>
        <taxon>Stenosarchaea group</taxon>
        <taxon>Halobacteria</taxon>
        <taxon>Halobacteriales</taxon>
        <taxon>Natronomonadaceae</taxon>
        <taxon>Haloglomus</taxon>
    </lineage>
</organism>
<reference evidence="2 3" key="1">
    <citation type="submission" date="2018-06" db="EMBL/GenBank/DDBJ databases">
        <title>Natronomonas sp. F16-60 a new haloarchaeon isolated from a solar saltern of Isla Cristina, Huelva, Spain.</title>
        <authorList>
            <person name="Duran-Viseras A."/>
            <person name="Sanchez-Porro C."/>
            <person name="Ventosa A."/>
        </authorList>
    </citation>
    <scope>NUCLEOTIDE SEQUENCE [LARGE SCALE GENOMIC DNA]</scope>
    <source>
        <strain evidence="2 3">F16-60</strain>
    </source>
</reference>
<dbReference type="EMBL" id="QMDX01000010">
    <property type="protein sequence ID" value="TSD09821.1"/>
    <property type="molecule type" value="Genomic_DNA"/>
</dbReference>
<dbReference type="InParanoid" id="A0A554MXH8"/>
<keyword evidence="1" id="KW-0812">Transmembrane</keyword>
<evidence type="ECO:0000313" key="2">
    <source>
        <dbReference type="EMBL" id="TSD09821.1"/>
    </source>
</evidence>
<dbReference type="InterPro" id="IPR055690">
    <property type="entry name" value="DUF7266"/>
</dbReference>
<evidence type="ECO:0000313" key="3">
    <source>
        <dbReference type="Proteomes" id="UP000319894"/>
    </source>
</evidence>
<keyword evidence="1" id="KW-1133">Transmembrane helix</keyword>
<dbReference type="Proteomes" id="UP000319894">
    <property type="component" value="Unassembled WGS sequence"/>
</dbReference>
<dbReference type="AlphaFoldDB" id="A0A554MXH8"/>
<feature type="transmembrane region" description="Helical" evidence="1">
    <location>
        <begin position="12"/>
        <end position="37"/>
    </location>
</feature>
<comment type="caution">
    <text evidence="2">The sequence shown here is derived from an EMBL/GenBank/DDBJ whole genome shotgun (WGS) entry which is preliminary data.</text>
</comment>
<proteinExistence type="predicted"/>
<keyword evidence="1" id="KW-0472">Membrane</keyword>
<evidence type="ECO:0008006" key="4">
    <source>
        <dbReference type="Google" id="ProtNLM"/>
    </source>
</evidence>
<dbReference type="Pfam" id="PF23928">
    <property type="entry name" value="DUF7266"/>
    <property type="match status" value="1"/>
</dbReference>
<gene>
    <name evidence="2" type="ORF">DP107_14305</name>
</gene>
<dbReference type="RefSeq" id="WP_144262827.1">
    <property type="nucleotide sequence ID" value="NZ_QMDX01000010.1"/>
</dbReference>